<evidence type="ECO:0000256" key="6">
    <source>
        <dbReference type="SAM" id="SignalP"/>
    </source>
</evidence>
<evidence type="ECO:0000256" key="1">
    <source>
        <dbReference type="ARBA" id="ARBA00001947"/>
    </source>
</evidence>
<dbReference type="PANTHER" id="PTHR30096:SF0">
    <property type="entry name" value="4,5-DOPA DIOXYGENASE EXTRADIOL-LIKE PROTEIN"/>
    <property type="match status" value="1"/>
</dbReference>
<dbReference type="PIRSF" id="PIRSF006157">
    <property type="entry name" value="Doxgns_DODA"/>
    <property type="match status" value="1"/>
</dbReference>
<feature type="chain" id="PRO_5032612277" evidence="6">
    <location>
        <begin position="26"/>
        <end position="296"/>
    </location>
</feature>
<keyword evidence="6" id="KW-0732">Signal</keyword>
<comment type="caution">
    <text evidence="8">The sequence shown here is derived from an EMBL/GenBank/DDBJ whole genome shotgun (WGS) entry which is preliminary data.</text>
</comment>
<dbReference type="AlphaFoldDB" id="A0A848HBF0"/>
<dbReference type="SUPFAM" id="SSF53213">
    <property type="entry name" value="LigB-like"/>
    <property type="match status" value="1"/>
</dbReference>
<dbReference type="EMBL" id="JABBFX010000002">
    <property type="protein sequence ID" value="NML45803.1"/>
    <property type="molecule type" value="Genomic_DNA"/>
</dbReference>
<dbReference type="PANTHER" id="PTHR30096">
    <property type="entry name" value="4,5-DOPA DIOXYGENASE EXTRADIOL-LIKE PROTEIN"/>
    <property type="match status" value="1"/>
</dbReference>
<dbReference type="Pfam" id="PF02900">
    <property type="entry name" value="LigB"/>
    <property type="match status" value="1"/>
</dbReference>
<accession>A0A848HBF0</accession>
<proteinExistence type="inferred from homology"/>
<evidence type="ECO:0000256" key="3">
    <source>
        <dbReference type="ARBA" id="ARBA00022723"/>
    </source>
</evidence>
<comment type="cofactor">
    <cofactor evidence="1">
        <name>Zn(2+)</name>
        <dbReference type="ChEBI" id="CHEBI:29105"/>
    </cofactor>
</comment>
<evidence type="ECO:0000256" key="4">
    <source>
        <dbReference type="ARBA" id="ARBA00022833"/>
    </source>
</evidence>
<dbReference type="CDD" id="cd07363">
    <property type="entry name" value="45_DOPA_Dioxygenase"/>
    <property type="match status" value="1"/>
</dbReference>
<dbReference type="RefSeq" id="WP_169420120.1">
    <property type="nucleotide sequence ID" value="NZ_JABBFX010000002.1"/>
</dbReference>
<gene>
    <name evidence="8" type="primary">ygiD</name>
    <name evidence="8" type="ORF">HHL11_18795</name>
</gene>
<feature type="domain" description="Extradiol ring-cleavage dioxygenase class III enzyme subunit B" evidence="7">
    <location>
        <begin position="68"/>
        <end position="280"/>
    </location>
</feature>
<evidence type="ECO:0000313" key="9">
    <source>
        <dbReference type="Proteomes" id="UP000541185"/>
    </source>
</evidence>
<keyword evidence="4" id="KW-0862">Zinc</keyword>
<dbReference type="Gene3D" id="3.40.830.10">
    <property type="entry name" value="LigB-like"/>
    <property type="match status" value="1"/>
</dbReference>
<feature type="signal peptide" evidence="6">
    <location>
        <begin position="1"/>
        <end position="25"/>
    </location>
</feature>
<dbReference type="InterPro" id="IPR004183">
    <property type="entry name" value="Xdiol_dOase_suB"/>
</dbReference>
<name>A0A848HBF0_9BURK</name>
<comment type="similarity">
    <text evidence="2">Belongs to the DODA-type extradiol aromatic ring-opening dioxygenase family.</text>
</comment>
<dbReference type="Proteomes" id="UP000541185">
    <property type="component" value="Unassembled WGS sequence"/>
</dbReference>
<keyword evidence="8" id="KW-0223">Dioxygenase</keyword>
<dbReference type="NCBIfam" id="NF007914">
    <property type="entry name" value="PRK10628.1"/>
    <property type="match status" value="1"/>
</dbReference>
<dbReference type="InterPro" id="IPR014436">
    <property type="entry name" value="Extradiol_dOase_DODA"/>
</dbReference>
<evidence type="ECO:0000259" key="7">
    <source>
        <dbReference type="Pfam" id="PF02900"/>
    </source>
</evidence>
<protein>
    <submittedName>
        <fullName evidence="8">4,5-DOPA dioxygenase extradiol</fullName>
        <ecNumber evidence="8">1.13.11.29</ecNumber>
    </submittedName>
</protein>
<evidence type="ECO:0000256" key="5">
    <source>
        <dbReference type="ARBA" id="ARBA00023002"/>
    </source>
</evidence>
<dbReference type="GO" id="GO:0008270">
    <property type="term" value="F:zinc ion binding"/>
    <property type="evidence" value="ECO:0007669"/>
    <property type="project" value="InterPro"/>
</dbReference>
<dbReference type="EC" id="1.13.11.29" evidence="8"/>
<keyword evidence="5 8" id="KW-0560">Oxidoreductase</keyword>
<keyword evidence="3" id="KW-0479">Metal-binding</keyword>
<organism evidence="8 9">
    <name type="scientific">Ramlibacter agri</name>
    <dbReference type="NCBI Taxonomy" id="2728837"/>
    <lineage>
        <taxon>Bacteria</taxon>
        <taxon>Pseudomonadati</taxon>
        <taxon>Pseudomonadota</taxon>
        <taxon>Betaproteobacteria</taxon>
        <taxon>Burkholderiales</taxon>
        <taxon>Comamonadaceae</taxon>
        <taxon>Ramlibacter</taxon>
    </lineage>
</organism>
<keyword evidence="9" id="KW-1185">Reference proteome</keyword>
<evidence type="ECO:0000256" key="2">
    <source>
        <dbReference type="ARBA" id="ARBA00007581"/>
    </source>
</evidence>
<dbReference type="GO" id="GO:0008198">
    <property type="term" value="F:ferrous iron binding"/>
    <property type="evidence" value="ECO:0007669"/>
    <property type="project" value="InterPro"/>
</dbReference>
<reference evidence="8 9" key="1">
    <citation type="submission" date="2020-04" db="EMBL/GenBank/DDBJ databases">
        <title>Ramlibacter sp. G-1-2-2 isolated from soil.</title>
        <authorList>
            <person name="Dahal R.H."/>
        </authorList>
    </citation>
    <scope>NUCLEOTIDE SEQUENCE [LARGE SCALE GENOMIC DNA]</scope>
    <source>
        <strain evidence="8 9">G-1-2-2</strain>
    </source>
</reference>
<evidence type="ECO:0000313" key="8">
    <source>
        <dbReference type="EMBL" id="NML45803.1"/>
    </source>
</evidence>
<sequence length="296" mass="32504">MKRRNVVAIGAALAGVGLLPELAQAASALKSSPRMPVLFVGHGSPMNAITDNEFRRSWQALGAEFGKAYPRPQLILCISAHWITPGSWRLTGMAQPRTIHDFGGFPQELFDQQYPAPGAPATAREIASGTQPRLALDDHEWGYDHGTWSVLKPMFPKADIPVLQLSLDYARPPQEHFALGEQLRGLREKGVLIVGSGNVVHNLRATRRDANAMQAYDWAYEFDRWAGGVMAKGALKELSEFQKLGQVAQLAHPTYDHYLPLLHAAGAALPGEKVRFFNDRYQSASLAMRSVVWGGA</sequence>
<dbReference type="GO" id="GO:0050297">
    <property type="term" value="F:stizolobate synthase activity"/>
    <property type="evidence" value="ECO:0007669"/>
    <property type="project" value="UniProtKB-EC"/>
</dbReference>